<accession>A0A195FWZ1</accession>
<gene>
    <name evidence="1" type="ORF">ALC56_00832</name>
</gene>
<dbReference type="Gene3D" id="3.30.420.10">
    <property type="entry name" value="Ribonuclease H-like superfamily/Ribonuclease H"/>
    <property type="match status" value="1"/>
</dbReference>
<evidence type="ECO:0008006" key="3">
    <source>
        <dbReference type="Google" id="ProtNLM"/>
    </source>
</evidence>
<dbReference type="EMBL" id="KQ981208">
    <property type="protein sequence ID" value="KYN44837.1"/>
    <property type="molecule type" value="Genomic_DNA"/>
</dbReference>
<dbReference type="Proteomes" id="UP000078541">
    <property type="component" value="Unassembled WGS sequence"/>
</dbReference>
<protein>
    <recommendedName>
        <fullName evidence="3">Histone-lysine N-methyltransferase SETMAR</fullName>
    </recommendedName>
</protein>
<evidence type="ECO:0000313" key="1">
    <source>
        <dbReference type="EMBL" id="KYN44837.1"/>
    </source>
</evidence>
<sequence>ITKIYELRFKLINYPSYSLNLIPNDFFLFPRLKIRLGGHRFSSNENTNIDWHK</sequence>
<name>A0A195FWZ1_9HYME</name>
<proteinExistence type="predicted"/>
<dbReference type="AlphaFoldDB" id="A0A195FWZ1"/>
<feature type="non-terminal residue" evidence="1">
    <location>
        <position position="1"/>
    </location>
</feature>
<dbReference type="InterPro" id="IPR036397">
    <property type="entry name" value="RNaseH_sf"/>
</dbReference>
<reference evidence="1 2" key="1">
    <citation type="submission" date="2016-03" db="EMBL/GenBank/DDBJ databases">
        <title>Trachymyrmex septentrionalis WGS genome.</title>
        <authorList>
            <person name="Nygaard S."/>
            <person name="Hu H."/>
            <person name="Boomsma J."/>
            <person name="Zhang G."/>
        </authorList>
    </citation>
    <scope>NUCLEOTIDE SEQUENCE [LARGE SCALE GENOMIC DNA]</scope>
    <source>
        <strain evidence="1">Tsep2-gDNA-1</strain>
        <tissue evidence="1">Whole body</tissue>
    </source>
</reference>
<keyword evidence="2" id="KW-1185">Reference proteome</keyword>
<dbReference type="GO" id="GO:0003676">
    <property type="term" value="F:nucleic acid binding"/>
    <property type="evidence" value="ECO:0007669"/>
    <property type="project" value="InterPro"/>
</dbReference>
<evidence type="ECO:0000313" key="2">
    <source>
        <dbReference type="Proteomes" id="UP000078541"/>
    </source>
</evidence>
<organism evidence="1 2">
    <name type="scientific">Trachymyrmex septentrionalis</name>
    <dbReference type="NCBI Taxonomy" id="34720"/>
    <lineage>
        <taxon>Eukaryota</taxon>
        <taxon>Metazoa</taxon>
        <taxon>Ecdysozoa</taxon>
        <taxon>Arthropoda</taxon>
        <taxon>Hexapoda</taxon>
        <taxon>Insecta</taxon>
        <taxon>Pterygota</taxon>
        <taxon>Neoptera</taxon>
        <taxon>Endopterygota</taxon>
        <taxon>Hymenoptera</taxon>
        <taxon>Apocrita</taxon>
        <taxon>Aculeata</taxon>
        <taxon>Formicoidea</taxon>
        <taxon>Formicidae</taxon>
        <taxon>Myrmicinae</taxon>
        <taxon>Trachymyrmex</taxon>
    </lineage>
</organism>